<dbReference type="SUPFAM" id="SSF81665">
    <property type="entry name" value="Calcium ATPase, transmembrane domain M"/>
    <property type="match status" value="1"/>
</dbReference>
<dbReference type="Gene3D" id="3.40.1110.10">
    <property type="entry name" value="Calcium-transporting ATPase, cytoplasmic domain N"/>
    <property type="match status" value="1"/>
</dbReference>
<dbReference type="GO" id="GO:0016887">
    <property type="term" value="F:ATP hydrolysis activity"/>
    <property type="evidence" value="ECO:0007669"/>
    <property type="project" value="InterPro"/>
</dbReference>
<dbReference type="InterPro" id="IPR059000">
    <property type="entry name" value="ATPase_P-type_domA"/>
</dbReference>
<dbReference type="PaxDb" id="2903-EOD39252"/>
<evidence type="ECO:0000259" key="15">
    <source>
        <dbReference type="Pfam" id="PF00690"/>
    </source>
</evidence>
<dbReference type="STRING" id="2903.R1DVT8"/>
<dbReference type="SFLD" id="SFLDS00003">
    <property type="entry name" value="Haloacid_Dehalogenase"/>
    <property type="match status" value="1"/>
</dbReference>
<dbReference type="FunFam" id="3.40.1110.10:FF:000005">
    <property type="entry name" value="Plasma membrane ATPase"/>
    <property type="match status" value="1"/>
</dbReference>
<dbReference type="SFLD" id="SFLDF00027">
    <property type="entry name" value="p-type_atpase"/>
    <property type="match status" value="1"/>
</dbReference>
<feature type="region of interest" description="Disordered" evidence="13">
    <location>
        <begin position="1"/>
        <end position="31"/>
    </location>
</feature>
<dbReference type="SUPFAM" id="SSF56784">
    <property type="entry name" value="HAD-like"/>
    <property type="match status" value="1"/>
</dbReference>
<dbReference type="InterPro" id="IPR023299">
    <property type="entry name" value="ATPase_P-typ_cyto_dom_N"/>
</dbReference>
<keyword evidence="12" id="KW-0406">Ion transport</keyword>
<dbReference type="SFLD" id="SFLDG00002">
    <property type="entry name" value="C1.7:_P-type_atpase_like"/>
    <property type="match status" value="1"/>
</dbReference>
<feature type="transmembrane region" description="Helical" evidence="12">
    <location>
        <begin position="838"/>
        <end position="859"/>
    </location>
</feature>
<evidence type="ECO:0000256" key="13">
    <source>
        <dbReference type="SAM" id="MobiDB-lite"/>
    </source>
</evidence>
<dbReference type="GO" id="GO:0120029">
    <property type="term" value="P:proton export across plasma membrane"/>
    <property type="evidence" value="ECO:0007669"/>
    <property type="project" value="UniProtKB-UniRule"/>
</dbReference>
<dbReference type="Gene3D" id="3.40.50.1000">
    <property type="entry name" value="HAD superfamily/HAD-like"/>
    <property type="match status" value="1"/>
</dbReference>
<protein>
    <recommendedName>
        <fullName evidence="12">Plasma membrane ATPase</fullName>
        <ecNumber evidence="12">7.1.2.1</ecNumber>
    </recommendedName>
</protein>
<keyword evidence="3" id="KW-0597">Phosphoprotein</keyword>
<feature type="transmembrane region" description="Helical" evidence="12">
    <location>
        <begin position="774"/>
        <end position="799"/>
    </location>
</feature>
<dbReference type="HOGENOM" id="CLU_002360_6_4_1"/>
<keyword evidence="10 12" id="KW-1133">Transmembrane helix</keyword>
<evidence type="ECO:0000256" key="1">
    <source>
        <dbReference type="ARBA" id="ARBA00004141"/>
    </source>
</evidence>
<dbReference type="SUPFAM" id="SSF81653">
    <property type="entry name" value="Calcium ATPase, transduction domain A"/>
    <property type="match status" value="1"/>
</dbReference>
<dbReference type="GO" id="GO:0008553">
    <property type="term" value="F:P-type proton-exporting transporter activity"/>
    <property type="evidence" value="ECO:0007669"/>
    <property type="project" value="UniProtKB-UniRule"/>
</dbReference>
<feature type="transmembrane region" description="Helical" evidence="12">
    <location>
        <begin position="727"/>
        <end position="754"/>
    </location>
</feature>
<comment type="catalytic activity">
    <reaction evidence="12">
        <text>ATP + H2O + H(+)(in) = ADP + phosphate + 2 H(+)(out)</text>
        <dbReference type="Rhea" id="RHEA:20852"/>
        <dbReference type="ChEBI" id="CHEBI:15377"/>
        <dbReference type="ChEBI" id="CHEBI:15378"/>
        <dbReference type="ChEBI" id="CHEBI:30616"/>
        <dbReference type="ChEBI" id="CHEBI:43474"/>
        <dbReference type="ChEBI" id="CHEBI:456216"/>
        <dbReference type="EC" id="7.1.2.1"/>
    </reaction>
</comment>
<comment type="similarity">
    <text evidence="2 12">Belongs to the cation transport ATPase (P-type) (TC 3.A.3) family. Type IIIA subfamily.</text>
</comment>
<keyword evidence="6 12" id="KW-0547">Nucleotide-binding</keyword>
<dbReference type="Pfam" id="PF00702">
    <property type="entry name" value="Hydrolase"/>
    <property type="match status" value="1"/>
</dbReference>
<dbReference type="PANTHER" id="PTHR42861">
    <property type="entry name" value="CALCIUM-TRANSPORTING ATPASE"/>
    <property type="match status" value="1"/>
</dbReference>
<dbReference type="RefSeq" id="XP_005791681.1">
    <property type="nucleotide sequence ID" value="XM_005791624.1"/>
</dbReference>
<dbReference type="FunFam" id="2.70.150.10:FF:000042">
    <property type="entry name" value="Plasma membrane ATPase"/>
    <property type="match status" value="1"/>
</dbReference>
<proteinExistence type="inferred from homology"/>
<dbReference type="NCBIfam" id="TIGR01494">
    <property type="entry name" value="ATPase_P-type"/>
    <property type="match status" value="2"/>
</dbReference>
<evidence type="ECO:0000256" key="10">
    <source>
        <dbReference type="ARBA" id="ARBA00022989"/>
    </source>
</evidence>
<keyword evidence="9 12" id="KW-1278">Translocase</keyword>
<dbReference type="eggNOG" id="KOG0205">
    <property type="taxonomic scope" value="Eukaryota"/>
</dbReference>
<feature type="transmembrane region" description="Helical" evidence="12">
    <location>
        <begin position="253"/>
        <end position="271"/>
    </location>
</feature>
<dbReference type="GO" id="GO:0005886">
    <property type="term" value="C:plasma membrane"/>
    <property type="evidence" value="ECO:0007669"/>
    <property type="project" value="UniProtKB-SubCell"/>
</dbReference>
<dbReference type="InterPro" id="IPR001757">
    <property type="entry name" value="P_typ_ATPase"/>
</dbReference>
<dbReference type="InterPro" id="IPR044492">
    <property type="entry name" value="P_typ_ATPase_HD_dom"/>
</dbReference>
<evidence type="ECO:0000256" key="7">
    <source>
        <dbReference type="ARBA" id="ARBA00022840"/>
    </source>
</evidence>
<dbReference type="InterPro" id="IPR006534">
    <property type="entry name" value="P-type_ATPase_IIIA"/>
</dbReference>
<dbReference type="InterPro" id="IPR004014">
    <property type="entry name" value="ATPase_P-typ_cation-transptr_N"/>
</dbReference>
<keyword evidence="11 12" id="KW-0472">Membrane</keyword>
<feature type="domain" description="Cation-transporting P-type ATPase N-terminal" evidence="15">
    <location>
        <begin position="39"/>
        <end position="81"/>
    </location>
</feature>
<keyword evidence="17" id="KW-1185">Reference proteome</keyword>
<evidence type="ECO:0000256" key="3">
    <source>
        <dbReference type="ARBA" id="ARBA00022553"/>
    </source>
</evidence>
<dbReference type="InterPro" id="IPR023298">
    <property type="entry name" value="ATPase_P-typ_TM_dom_sf"/>
</dbReference>
<dbReference type="Proteomes" id="UP000013827">
    <property type="component" value="Unassembled WGS sequence"/>
</dbReference>
<keyword evidence="12" id="KW-0813">Transport</keyword>
<evidence type="ECO:0000259" key="14">
    <source>
        <dbReference type="Pfam" id="PF00122"/>
    </source>
</evidence>
<reference evidence="16" key="2">
    <citation type="submission" date="2024-10" db="UniProtKB">
        <authorList>
            <consortium name="EnsemblProtists"/>
        </authorList>
    </citation>
    <scope>IDENTIFICATION</scope>
</reference>
<keyword evidence="8 12" id="KW-0460">Magnesium</keyword>
<dbReference type="Gene3D" id="1.20.1110.10">
    <property type="entry name" value="Calcium-transporting ATPase, transmembrane domain"/>
    <property type="match status" value="1"/>
</dbReference>
<dbReference type="PROSITE" id="PS00154">
    <property type="entry name" value="ATPASE_E1_E2"/>
    <property type="match status" value="1"/>
</dbReference>
<evidence type="ECO:0000256" key="6">
    <source>
        <dbReference type="ARBA" id="ARBA00022741"/>
    </source>
</evidence>
<dbReference type="EnsemblProtists" id="EOD39252">
    <property type="protein sequence ID" value="EOD39252"/>
    <property type="gene ID" value="EMIHUDRAFT_70025"/>
</dbReference>
<feature type="domain" description="P-type ATPase A" evidence="14">
    <location>
        <begin position="135"/>
        <end position="234"/>
    </location>
</feature>
<dbReference type="InterPro" id="IPR023214">
    <property type="entry name" value="HAD_sf"/>
</dbReference>
<evidence type="ECO:0000256" key="11">
    <source>
        <dbReference type="ARBA" id="ARBA00023136"/>
    </source>
</evidence>
<dbReference type="PRINTS" id="PR00119">
    <property type="entry name" value="CATATPASE"/>
</dbReference>
<evidence type="ECO:0000313" key="17">
    <source>
        <dbReference type="Proteomes" id="UP000013827"/>
    </source>
</evidence>
<dbReference type="GeneID" id="17284522"/>
<dbReference type="AlphaFoldDB" id="A0A0D3KU17"/>
<dbReference type="GO" id="GO:0046872">
    <property type="term" value="F:metal ion binding"/>
    <property type="evidence" value="ECO:0007669"/>
    <property type="project" value="UniProtKB-KW"/>
</dbReference>
<dbReference type="GO" id="GO:0005524">
    <property type="term" value="F:ATP binding"/>
    <property type="evidence" value="ECO:0007669"/>
    <property type="project" value="UniProtKB-UniRule"/>
</dbReference>
<feature type="transmembrane region" description="Helical" evidence="12">
    <location>
        <begin position="811"/>
        <end position="832"/>
    </location>
</feature>
<name>A0A0D3KU17_EMIH1</name>
<dbReference type="FunFam" id="3.40.50.1000:FF:000211">
    <property type="entry name" value="Plasma membrane ATPase"/>
    <property type="match status" value="1"/>
</dbReference>
<feature type="compositionally biased region" description="Basic and acidic residues" evidence="13">
    <location>
        <begin position="1"/>
        <end position="11"/>
    </location>
</feature>
<dbReference type="InterPro" id="IPR036412">
    <property type="entry name" value="HAD-like_sf"/>
</dbReference>
<keyword evidence="5" id="KW-0479">Metal-binding</keyword>
<organism evidence="16 17">
    <name type="scientific">Emiliania huxleyi (strain CCMP1516)</name>
    <dbReference type="NCBI Taxonomy" id="280463"/>
    <lineage>
        <taxon>Eukaryota</taxon>
        <taxon>Haptista</taxon>
        <taxon>Haptophyta</taxon>
        <taxon>Prymnesiophyceae</taxon>
        <taxon>Isochrysidales</taxon>
        <taxon>Noelaerhabdaceae</taxon>
        <taxon>Emiliania</taxon>
    </lineage>
</organism>
<dbReference type="EC" id="7.1.2.1" evidence="12"/>
<evidence type="ECO:0000256" key="8">
    <source>
        <dbReference type="ARBA" id="ARBA00022842"/>
    </source>
</evidence>
<evidence type="ECO:0000256" key="2">
    <source>
        <dbReference type="ARBA" id="ARBA00008804"/>
    </source>
</evidence>
<sequence length="933" mass="100456">MCKPPLLDRDNQAPADEADEPEDLQTASEDSALKHRLDLQTGEDGLSEEEAARRLLQHGRNELPDLRTPKWRIFLDAVSPPTPAPESPETPHTLRAVQEWPDMSTLTALLLLNGFVGFFEDMRAGDAVAALKASLKPEAQVKRAGAWRKADASQLVPGDRVALAAGANVPADILLGRGMQVQVDQAALTGESLPVSLGEGSLVKMGSTIVSGETEGLVAHTGVNTFFGKTAALIGSTHDVGNFQKVILRITRALLLFSSLLVTAAVTYLSLTFDGEGYGVWPAVSFGAVLLVASIPIAMQVVCTATMALGSRLLAAKKAIVARLASIEQLAGMTVLCSDKTGTLTLNKMVLQEVLSYAKGADDAAILALAALATRWKEPPKDALDTLVLGAECLDTASLDRHEQLDFTPFDPKLRRTEATLRGPDGGVFDVVKGAPDVVLRLCDEANRSSIGAVFAAKVEELAQRGIRALAVARRPEGCGMEMVGMLTFLDPPRPDTKRTIERAMQQGVVVKMITGDHGAIARETARALGMGDEIGASDSLPTILPGEEVPRTLGRDYGAMIEKSDGFAQVFPEHKFLIVEALRQRGHSVGMTGDGVNDAPALKKADVGIAVEGATDAARAASDLVLTEPGLSVIVDAIVIARCIFQRMKNYVIYRVACTFQLLLFFFVAVFAFHPQQSPRTQVGLAIPSTFNLPVVALVVIVILNDATIISIAYDHVVPSPLPERWNLPALFLVAGWIGLVACGSSLLLLHWALSSEDPGSPIRRMGVRESLLYGKVVAMMYLKISLSDWWTIFAARTQSFFFTRAPSKIVFAAASVATLASTGLAVRWPFPAERQLIGLGLEHVLFTWAFTLVWFLIQDVCKVLLYKLLYTFDVSGIRTEAEANAARRAKNEAILGKQPSKRGARAGGARRKARRGEMQLAEMPLEVELEV</sequence>
<dbReference type="InterPro" id="IPR008250">
    <property type="entry name" value="ATPase_P-typ_transduc_dom_A_sf"/>
</dbReference>
<evidence type="ECO:0000256" key="5">
    <source>
        <dbReference type="ARBA" id="ARBA00022723"/>
    </source>
</evidence>
<dbReference type="KEGG" id="ehx:EMIHUDRAFT_70025"/>
<dbReference type="NCBIfam" id="TIGR01647">
    <property type="entry name" value="ATPase-IIIA_H"/>
    <property type="match status" value="1"/>
</dbReference>
<keyword evidence="12" id="KW-0375">Hydrogen ion transport</keyword>
<evidence type="ECO:0000313" key="16">
    <source>
        <dbReference type="EnsemblProtists" id="EOD39252"/>
    </source>
</evidence>
<feature type="transmembrane region" description="Helical" evidence="12">
    <location>
        <begin position="653"/>
        <end position="674"/>
    </location>
</feature>
<dbReference type="Pfam" id="PF00690">
    <property type="entry name" value="Cation_ATPase_N"/>
    <property type="match status" value="1"/>
</dbReference>
<reference evidence="17" key="1">
    <citation type="journal article" date="2013" name="Nature">
        <title>Pan genome of the phytoplankton Emiliania underpins its global distribution.</title>
        <authorList>
            <person name="Read B.A."/>
            <person name="Kegel J."/>
            <person name="Klute M.J."/>
            <person name="Kuo A."/>
            <person name="Lefebvre S.C."/>
            <person name="Maumus F."/>
            <person name="Mayer C."/>
            <person name="Miller J."/>
            <person name="Monier A."/>
            <person name="Salamov A."/>
            <person name="Young J."/>
            <person name="Aguilar M."/>
            <person name="Claverie J.M."/>
            <person name="Frickenhaus S."/>
            <person name="Gonzalez K."/>
            <person name="Herman E.K."/>
            <person name="Lin Y.C."/>
            <person name="Napier J."/>
            <person name="Ogata H."/>
            <person name="Sarno A.F."/>
            <person name="Shmutz J."/>
            <person name="Schroeder D."/>
            <person name="de Vargas C."/>
            <person name="Verret F."/>
            <person name="von Dassow P."/>
            <person name="Valentin K."/>
            <person name="Van de Peer Y."/>
            <person name="Wheeler G."/>
            <person name="Dacks J.B."/>
            <person name="Delwiche C.F."/>
            <person name="Dyhrman S.T."/>
            <person name="Glockner G."/>
            <person name="John U."/>
            <person name="Richards T."/>
            <person name="Worden A.Z."/>
            <person name="Zhang X."/>
            <person name="Grigoriev I.V."/>
            <person name="Allen A.E."/>
            <person name="Bidle K."/>
            <person name="Borodovsky M."/>
            <person name="Bowler C."/>
            <person name="Brownlee C."/>
            <person name="Cock J.M."/>
            <person name="Elias M."/>
            <person name="Gladyshev V.N."/>
            <person name="Groth M."/>
            <person name="Guda C."/>
            <person name="Hadaegh A."/>
            <person name="Iglesias-Rodriguez M.D."/>
            <person name="Jenkins J."/>
            <person name="Jones B.M."/>
            <person name="Lawson T."/>
            <person name="Leese F."/>
            <person name="Lindquist E."/>
            <person name="Lobanov A."/>
            <person name="Lomsadze A."/>
            <person name="Malik S.B."/>
            <person name="Marsh M.E."/>
            <person name="Mackinder L."/>
            <person name="Mock T."/>
            <person name="Mueller-Roeber B."/>
            <person name="Pagarete A."/>
            <person name="Parker M."/>
            <person name="Probert I."/>
            <person name="Quesneville H."/>
            <person name="Raines C."/>
            <person name="Rensing S.A."/>
            <person name="Riano-Pachon D.M."/>
            <person name="Richier S."/>
            <person name="Rokitta S."/>
            <person name="Shiraiwa Y."/>
            <person name="Soanes D.M."/>
            <person name="van der Giezen M."/>
            <person name="Wahlund T.M."/>
            <person name="Williams B."/>
            <person name="Wilson W."/>
            <person name="Wolfe G."/>
            <person name="Wurch L.L."/>
        </authorList>
    </citation>
    <scope>NUCLEOTIDE SEQUENCE</scope>
</reference>
<dbReference type="InterPro" id="IPR018303">
    <property type="entry name" value="ATPase_P-typ_P_site"/>
</dbReference>
<dbReference type="PRINTS" id="PR00120">
    <property type="entry name" value="HATPASE"/>
</dbReference>
<evidence type="ECO:0000256" key="12">
    <source>
        <dbReference type="RuleBase" id="RU362083"/>
    </source>
</evidence>
<feature type="transmembrane region" description="Helical" evidence="12">
    <location>
        <begin position="694"/>
        <end position="715"/>
    </location>
</feature>
<evidence type="ECO:0000256" key="9">
    <source>
        <dbReference type="ARBA" id="ARBA00022967"/>
    </source>
</evidence>
<accession>A0A0D3KU17</accession>
<dbReference type="Gene3D" id="2.70.150.10">
    <property type="entry name" value="Calcium-transporting ATPase, cytoplasmic transduction domain A"/>
    <property type="match status" value="1"/>
</dbReference>
<keyword evidence="7 12" id="KW-0067">ATP-binding</keyword>
<feature type="transmembrane region" description="Helical" evidence="12">
    <location>
        <begin position="283"/>
        <end position="309"/>
    </location>
</feature>
<keyword evidence="4 12" id="KW-0812">Transmembrane</keyword>
<dbReference type="Pfam" id="PF00122">
    <property type="entry name" value="E1-E2_ATPase"/>
    <property type="match status" value="1"/>
</dbReference>
<comment type="subcellular location">
    <subcellularLocation>
        <location evidence="12">Cell membrane</location>
        <topology evidence="12">Multi-pass membrane protein</topology>
    </subcellularLocation>
    <subcellularLocation>
        <location evidence="1">Membrane</location>
        <topology evidence="1">Multi-pass membrane protein</topology>
    </subcellularLocation>
</comment>
<evidence type="ECO:0000256" key="4">
    <source>
        <dbReference type="ARBA" id="ARBA00022692"/>
    </source>
</evidence>